<keyword evidence="2" id="KW-0378">Hydrolase</keyword>
<evidence type="ECO:0000256" key="3">
    <source>
        <dbReference type="ARBA" id="ARBA00022839"/>
    </source>
</evidence>
<evidence type="ECO:0000256" key="2">
    <source>
        <dbReference type="ARBA" id="ARBA00022801"/>
    </source>
</evidence>
<proteinExistence type="predicted"/>
<dbReference type="Pfam" id="PF00929">
    <property type="entry name" value="RNase_T"/>
    <property type="match status" value="1"/>
</dbReference>
<dbReference type="AlphaFoldDB" id="A0AAW4AND2"/>
<evidence type="ECO:0000256" key="1">
    <source>
        <dbReference type="ARBA" id="ARBA00022722"/>
    </source>
</evidence>
<dbReference type="CDD" id="cd06127">
    <property type="entry name" value="DEDDh"/>
    <property type="match status" value="1"/>
</dbReference>
<dbReference type="Gene3D" id="3.30.420.10">
    <property type="entry name" value="Ribonuclease H-like superfamily/Ribonuclease H"/>
    <property type="match status" value="1"/>
</dbReference>
<keyword evidence="1" id="KW-0540">Nuclease</keyword>
<dbReference type="PANTHER" id="PTHR30231:SF4">
    <property type="entry name" value="PROTEIN NEN2"/>
    <property type="match status" value="1"/>
</dbReference>
<dbReference type="SMART" id="SM00479">
    <property type="entry name" value="EXOIII"/>
    <property type="match status" value="1"/>
</dbReference>
<dbReference type="InterPro" id="IPR036397">
    <property type="entry name" value="RNaseH_sf"/>
</dbReference>
<feature type="domain" description="Exonuclease" evidence="4">
    <location>
        <begin position="11"/>
        <end position="190"/>
    </location>
</feature>
<dbReference type="InterPro" id="IPR012337">
    <property type="entry name" value="RNaseH-like_sf"/>
</dbReference>
<organism evidence="5 6">
    <name type="scientific">Vibrio anguillarum</name>
    <name type="common">Listonella anguillarum</name>
    <dbReference type="NCBI Taxonomy" id="55601"/>
    <lineage>
        <taxon>Bacteria</taxon>
        <taxon>Pseudomonadati</taxon>
        <taxon>Pseudomonadota</taxon>
        <taxon>Gammaproteobacteria</taxon>
        <taxon>Vibrionales</taxon>
        <taxon>Vibrionaceae</taxon>
        <taxon>Vibrio</taxon>
    </lineage>
</organism>
<evidence type="ECO:0000313" key="6">
    <source>
        <dbReference type="Proteomes" id="UP000722957"/>
    </source>
</evidence>
<dbReference type="InterPro" id="IPR013520">
    <property type="entry name" value="Ribonucl_H"/>
</dbReference>
<evidence type="ECO:0000313" key="5">
    <source>
        <dbReference type="EMBL" id="MBF4274175.1"/>
    </source>
</evidence>
<reference evidence="5 6" key="1">
    <citation type="journal article" date="2021" name="PeerJ">
        <title>Analysis of 44 Vibrio anguillarum genomes reveals high genetic diversity.</title>
        <authorList>
            <person name="Hansen M.J."/>
            <person name="Dalsgaard I."/>
        </authorList>
    </citation>
    <scope>NUCLEOTIDE SEQUENCE [LARGE SCALE GENOMIC DNA]</scope>
    <source>
        <strain evidence="5 6">17-16730-2A</strain>
    </source>
</reference>
<dbReference type="EMBL" id="RDOM01000109">
    <property type="protein sequence ID" value="MBF4274175.1"/>
    <property type="molecule type" value="Genomic_DNA"/>
</dbReference>
<keyword evidence="3 5" id="KW-0269">Exonuclease</keyword>
<dbReference type="PANTHER" id="PTHR30231">
    <property type="entry name" value="DNA POLYMERASE III SUBUNIT EPSILON"/>
    <property type="match status" value="1"/>
</dbReference>
<name>A0AAW4AND2_VIBAN</name>
<sequence>MVVMYALNLENSVIIDTETTGLDSDARICEISIIDALSGSVLYTSLVNPLCSIPDVAHQIHGISNSLVADEPSFDVVWNEIKSILFGKKVIAYNFDFDCRMVAQSLSDFDYPLQNLSYFLLHDGTNCAMTWYADFWRHPDTVNGGYRWQSLTNACNQQGVDVSDLSAHRALADCEMTRRLIHAVNAKIEAR</sequence>
<protein>
    <submittedName>
        <fullName evidence="5">3'-5' exonuclease</fullName>
    </submittedName>
</protein>
<dbReference type="GO" id="GO:0006259">
    <property type="term" value="P:DNA metabolic process"/>
    <property type="evidence" value="ECO:0007669"/>
    <property type="project" value="UniProtKB-ARBA"/>
</dbReference>
<gene>
    <name evidence="5" type="ORF">EAY07_19585</name>
</gene>
<evidence type="ECO:0000259" key="4">
    <source>
        <dbReference type="SMART" id="SM00479"/>
    </source>
</evidence>
<accession>A0AAW4AND2</accession>
<dbReference type="Proteomes" id="UP000722957">
    <property type="component" value="Unassembled WGS sequence"/>
</dbReference>
<dbReference type="GO" id="GO:0008408">
    <property type="term" value="F:3'-5' exonuclease activity"/>
    <property type="evidence" value="ECO:0007669"/>
    <property type="project" value="TreeGrafter"/>
</dbReference>
<comment type="caution">
    <text evidence="5">The sequence shown here is derived from an EMBL/GenBank/DDBJ whole genome shotgun (WGS) entry which is preliminary data.</text>
</comment>
<dbReference type="SUPFAM" id="SSF53098">
    <property type="entry name" value="Ribonuclease H-like"/>
    <property type="match status" value="1"/>
</dbReference>
<dbReference type="GO" id="GO:0003676">
    <property type="term" value="F:nucleic acid binding"/>
    <property type="evidence" value="ECO:0007669"/>
    <property type="project" value="InterPro"/>
</dbReference>